<keyword evidence="6" id="KW-1185">Reference proteome</keyword>
<evidence type="ECO:0000256" key="1">
    <source>
        <dbReference type="ARBA" id="ARBA00022737"/>
    </source>
</evidence>
<feature type="compositionally biased region" description="Polar residues" evidence="4">
    <location>
        <begin position="379"/>
        <end position="392"/>
    </location>
</feature>
<gene>
    <name evidence="5" type="ORF">PXEA_LOCUS6548</name>
</gene>
<dbReference type="InterPro" id="IPR002110">
    <property type="entry name" value="Ankyrin_rpt"/>
</dbReference>
<dbReference type="Proteomes" id="UP000784294">
    <property type="component" value="Unassembled WGS sequence"/>
</dbReference>
<dbReference type="AlphaFoldDB" id="A0A448WJC4"/>
<feature type="compositionally biased region" description="Polar residues" evidence="4">
    <location>
        <begin position="232"/>
        <end position="248"/>
    </location>
</feature>
<sequence length="402" mass="43888">MLPLDANTLVEECHTSLDEPDDSGRLPIHIAAMSGQPAVLGYLITTLSKSLNHDFVSSRFISLLNELEAFLAGPETGETMGDASDRNGHTGSEVASLLRVGGMKFGGNLEHQRQLRLFTQVSGAAAANYLDLHHWTPLHYASSEQAINDYSCCIGLLLNHGADPMMRTLNGKTALDLAYEAGRSKVLIDALPTSKMLTLLMRIDDVVPRHIRLQHWHVKEQVRRNRSRTEVSKSTGHASNTTQASTTLKLPGKSDPAIVAKLAHPSCSVPTRSSTSADSEELVAPIMSSPLGQRLDMLVYGRSFISRTHKSPASGGPFKLPAEREKRKPAATASRPSHGETQLDSMDILVIWRKILLNDDVELLEALRDSMIWREGASESSLQSTLDASTQPARPASVIRHE</sequence>
<dbReference type="EMBL" id="CAAALY010016791">
    <property type="protein sequence ID" value="VEL13108.1"/>
    <property type="molecule type" value="Genomic_DNA"/>
</dbReference>
<dbReference type="Pfam" id="PF00023">
    <property type="entry name" value="Ank"/>
    <property type="match status" value="1"/>
</dbReference>
<dbReference type="PANTHER" id="PTHR24201">
    <property type="entry name" value="ANK_REP_REGION DOMAIN-CONTAINING PROTEIN"/>
    <property type="match status" value="1"/>
</dbReference>
<evidence type="ECO:0000313" key="5">
    <source>
        <dbReference type="EMBL" id="VEL13108.1"/>
    </source>
</evidence>
<dbReference type="SUPFAM" id="SSF48403">
    <property type="entry name" value="Ankyrin repeat"/>
    <property type="match status" value="1"/>
</dbReference>
<evidence type="ECO:0000313" key="6">
    <source>
        <dbReference type="Proteomes" id="UP000784294"/>
    </source>
</evidence>
<comment type="caution">
    <text evidence="5">The sequence shown here is derived from an EMBL/GenBank/DDBJ whole genome shotgun (WGS) entry which is preliminary data.</text>
</comment>
<dbReference type="OrthoDB" id="6276397at2759"/>
<feature type="region of interest" description="Disordered" evidence="4">
    <location>
        <begin position="379"/>
        <end position="402"/>
    </location>
</feature>
<protein>
    <submittedName>
        <fullName evidence="5">Uncharacterized protein</fullName>
    </submittedName>
</protein>
<dbReference type="InterPro" id="IPR036770">
    <property type="entry name" value="Ankyrin_rpt-contain_sf"/>
</dbReference>
<evidence type="ECO:0000256" key="3">
    <source>
        <dbReference type="PROSITE-ProRule" id="PRU00023"/>
    </source>
</evidence>
<feature type="region of interest" description="Disordered" evidence="4">
    <location>
        <begin position="222"/>
        <end position="252"/>
    </location>
</feature>
<dbReference type="InterPro" id="IPR050776">
    <property type="entry name" value="Ank_Repeat/CDKN_Inhibitor"/>
</dbReference>
<dbReference type="PANTHER" id="PTHR24201:SF15">
    <property type="entry name" value="ANKYRIN REPEAT DOMAIN-CONTAINING PROTEIN 66"/>
    <property type="match status" value="1"/>
</dbReference>
<feature type="repeat" description="ANK" evidence="3">
    <location>
        <begin position="133"/>
        <end position="169"/>
    </location>
</feature>
<name>A0A448WJC4_9PLAT</name>
<evidence type="ECO:0000256" key="2">
    <source>
        <dbReference type="ARBA" id="ARBA00023043"/>
    </source>
</evidence>
<proteinExistence type="predicted"/>
<feature type="region of interest" description="Disordered" evidence="4">
    <location>
        <begin position="309"/>
        <end position="339"/>
    </location>
</feature>
<evidence type="ECO:0000256" key="4">
    <source>
        <dbReference type="SAM" id="MobiDB-lite"/>
    </source>
</evidence>
<accession>A0A448WJC4</accession>
<keyword evidence="2 3" id="KW-0040">ANK repeat</keyword>
<keyword evidence="1" id="KW-0677">Repeat</keyword>
<dbReference type="Gene3D" id="1.25.40.20">
    <property type="entry name" value="Ankyrin repeat-containing domain"/>
    <property type="match status" value="1"/>
</dbReference>
<organism evidence="5 6">
    <name type="scientific">Protopolystoma xenopodis</name>
    <dbReference type="NCBI Taxonomy" id="117903"/>
    <lineage>
        <taxon>Eukaryota</taxon>
        <taxon>Metazoa</taxon>
        <taxon>Spiralia</taxon>
        <taxon>Lophotrochozoa</taxon>
        <taxon>Platyhelminthes</taxon>
        <taxon>Monogenea</taxon>
        <taxon>Polyopisthocotylea</taxon>
        <taxon>Polystomatidea</taxon>
        <taxon>Polystomatidae</taxon>
        <taxon>Protopolystoma</taxon>
    </lineage>
</organism>
<feature type="non-terminal residue" evidence="5">
    <location>
        <position position="402"/>
    </location>
</feature>
<dbReference type="PROSITE" id="PS50088">
    <property type="entry name" value="ANK_REPEAT"/>
    <property type="match status" value="1"/>
</dbReference>
<feature type="compositionally biased region" description="Basic and acidic residues" evidence="4">
    <location>
        <begin position="222"/>
        <end position="231"/>
    </location>
</feature>
<reference evidence="5" key="1">
    <citation type="submission" date="2018-11" db="EMBL/GenBank/DDBJ databases">
        <authorList>
            <consortium name="Pathogen Informatics"/>
        </authorList>
    </citation>
    <scope>NUCLEOTIDE SEQUENCE</scope>
</reference>
<dbReference type="SMART" id="SM00248">
    <property type="entry name" value="ANK"/>
    <property type="match status" value="3"/>
</dbReference>